<dbReference type="Proteomes" id="UP000268014">
    <property type="component" value="Unassembled WGS sequence"/>
</dbReference>
<keyword evidence="3" id="KW-1185">Reference proteome</keyword>
<evidence type="ECO:0000256" key="1">
    <source>
        <dbReference type="SAM" id="MobiDB-lite"/>
    </source>
</evidence>
<accession>A0A3P7VJN8</accession>
<name>A0A3P7VJN8_HAEPC</name>
<proteinExistence type="predicted"/>
<reference evidence="2 3" key="1">
    <citation type="submission" date="2018-11" db="EMBL/GenBank/DDBJ databases">
        <authorList>
            <consortium name="Pathogen Informatics"/>
        </authorList>
    </citation>
    <scope>NUCLEOTIDE SEQUENCE [LARGE SCALE GENOMIC DNA]</scope>
    <source>
        <strain evidence="2 3">MHpl1</strain>
    </source>
</reference>
<feature type="region of interest" description="Disordered" evidence="1">
    <location>
        <begin position="1"/>
        <end position="20"/>
    </location>
</feature>
<evidence type="ECO:0000313" key="2">
    <source>
        <dbReference type="EMBL" id="VDO43429.1"/>
    </source>
</evidence>
<sequence length="118" mass="12416">MDASLVSPPPRSTTCVSDSRAEHISQRLAMKRAAPASGSLKALMAFASSTINRRRAFLSANVGSRVTSCNLSYAFTKISDVLSASSSGGDDDAKELALGFSKTFIGATRSEAAARRNR</sequence>
<evidence type="ECO:0000313" key="3">
    <source>
        <dbReference type="Proteomes" id="UP000268014"/>
    </source>
</evidence>
<protein>
    <submittedName>
        <fullName evidence="2">Uncharacterized protein</fullName>
    </submittedName>
</protein>
<dbReference type="EMBL" id="UZAF01017626">
    <property type="protein sequence ID" value="VDO43429.1"/>
    <property type="molecule type" value="Genomic_DNA"/>
</dbReference>
<dbReference type="AlphaFoldDB" id="A0A3P7VJN8"/>
<organism evidence="2 3">
    <name type="scientific">Haemonchus placei</name>
    <name type="common">Barber's pole worm</name>
    <dbReference type="NCBI Taxonomy" id="6290"/>
    <lineage>
        <taxon>Eukaryota</taxon>
        <taxon>Metazoa</taxon>
        <taxon>Ecdysozoa</taxon>
        <taxon>Nematoda</taxon>
        <taxon>Chromadorea</taxon>
        <taxon>Rhabditida</taxon>
        <taxon>Rhabditina</taxon>
        <taxon>Rhabditomorpha</taxon>
        <taxon>Strongyloidea</taxon>
        <taxon>Trichostrongylidae</taxon>
        <taxon>Haemonchus</taxon>
    </lineage>
</organism>
<gene>
    <name evidence="2" type="ORF">HPLM_LOCUS11657</name>
</gene>